<comment type="function">
    <text evidence="8">Essential component of the signal peptidase complex (SPC) which catalyzes the cleavage of N-terminal signal sequences from nascent proteins as they are translocated into the lumen of the endoplasmic reticulum. Essential for the SPC catalytic activity, possibly by stabilizing and positioning the active center of the complex close to the lumenal surface. Essential for viability.</text>
</comment>
<dbReference type="InterPro" id="IPR007653">
    <property type="entry name" value="SPC3"/>
</dbReference>
<evidence type="ECO:0000256" key="3">
    <source>
        <dbReference type="ARBA" id="ARBA00022692"/>
    </source>
</evidence>
<dbReference type="Pfam" id="PF04573">
    <property type="entry name" value="SPC22"/>
    <property type="match status" value="1"/>
</dbReference>
<dbReference type="OrthoDB" id="10261524at2759"/>
<protein>
    <recommendedName>
        <fullName evidence="9">Signal peptidase subunit 3</fullName>
    </recommendedName>
</protein>
<evidence type="ECO:0000256" key="4">
    <source>
        <dbReference type="ARBA" id="ARBA00022824"/>
    </source>
</evidence>
<dbReference type="EMBL" id="JAEPRB010000154">
    <property type="protein sequence ID" value="KAG2220024.1"/>
    <property type="molecule type" value="Genomic_DNA"/>
</dbReference>
<evidence type="ECO:0000256" key="6">
    <source>
        <dbReference type="ARBA" id="ARBA00022989"/>
    </source>
</evidence>
<gene>
    <name evidence="10" type="ORF">INT45_012200</name>
</gene>
<evidence type="ECO:0000313" key="11">
    <source>
        <dbReference type="Proteomes" id="UP000646827"/>
    </source>
</evidence>
<name>A0A8H7RZS6_9FUNG</name>
<evidence type="ECO:0000256" key="5">
    <source>
        <dbReference type="ARBA" id="ARBA00022968"/>
    </source>
</evidence>
<comment type="caution">
    <text evidence="10">The sequence shown here is derived from an EMBL/GenBank/DDBJ whole genome shotgun (WGS) entry which is preliminary data.</text>
</comment>
<dbReference type="AlphaFoldDB" id="A0A8H7RZS6"/>
<evidence type="ECO:0000256" key="2">
    <source>
        <dbReference type="ARBA" id="ARBA00009289"/>
    </source>
</evidence>
<evidence type="ECO:0000256" key="1">
    <source>
        <dbReference type="ARBA" id="ARBA00004648"/>
    </source>
</evidence>
<keyword evidence="6" id="KW-1133">Transmembrane helix</keyword>
<evidence type="ECO:0000256" key="9">
    <source>
        <dbReference type="PIRNR" id="PIRNR016089"/>
    </source>
</evidence>
<dbReference type="PANTHER" id="PTHR12804">
    <property type="entry name" value="MICROSOMAL SIGNAL PEPTIDASE 23 KD SUBUNIT SPC22/23"/>
    <property type="match status" value="1"/>
</dbReference>
<comment type="subcellular location">
    <subcellularLocation>
        <location evidence="1">Endoplasmic reticulum membrane</location>
        <topology evidence="1">Single-pass type II membrane protein</topology>
    </subcellularLocation>
</comment>
<dbReference type="PIRSF" id="PIRSF016089">
    <property type="entry name" value="SPC22"/>
    <property type="match status" value="1"/>
</dbReference>
<keyword evidence="11" id="KW-1185">Reference proteome</keyword>
<sequence length="182" mass="20438">MYNLQQRANVLFSFAITAIGTILALVATISSISGYPCIESDIKVDSNTLRVVSRRYGPDYYDYGTPKSHFARLAFDLDADFTPIFNWNTKQVFVTVIAEYESKTHDRNSVVLWDTIIKSKEEANLNLRNIANKYALVDVSRKWSHQQANLSLHWDVTPYVGLIQGGHTPSQPANIILSPAAT</sequence>
<dbReference type="PANTHER" id="PTHR12804:SF0">
    <property type="entry name" value="SIGNAL PEPTIDASE COMPLEX SUBUNIT 3"/>
    <property type="match status" value="1"/>
</dbReference>
<dbReference type="GO" id="GO:0006465">
    <property type="term" value="P:signal peptide processing"/>
    <property type="evidence" value="ECO:0007669"/>
    <property type="project" value="UniProtKB-UniRule"/>
</dbReference>
<keyword evidence="7 9" id="KW-0472">Membrane</keyword>
<dbReference type="Proteomes" id="UP000646827">
    <property type="component" value="Unassembled WGS sequence"/>
</dbReference>
<organism evidence="10 11">
    <name type="scientific">Circinella minor</name>
    <dbReference type="NCBI Taxonomy" id="1195481"/>
    <lineage>
        <taxon>Eukaryota</taxon>
        <taxon>Fungi</taxon>
        <taxon>Fungi incertae sedis</taxon>
        <taxon>Mucoromycota</taxon>
        <taxon>Mucoromycotina</taxon>
        <taxon>Mucoromycetes</taxon>
        <taxon>Mucorales</taxon>
        <taxon>Lichtheimiaceae</taxon>
        <taxon>Circinella</taxon>
    </lineage>
</organism>
<reference evidence="10 11" key="1">
    <citation type="submission" date="2020-12" db="EMBL/GenBank/DDBJ databases">
        <title>Metabolic potential, ecology and presence of endohyphal bacteria is reflected in genomic diversity of Mucoromycotina.</title>
        <authorList>
            <person name="Muszewska A."/>
            <person name="Okrasinska A."/>
            <person name="Steczkiewicz K."/>
            <person name="Drgas O."/>
            <person name="Orlowska M."/>
            <person name="Perlinska-Lenart U."/>
            <person name="Aleksandrzak-Piekarczyk T."/>
            <person name="Szatraj K."/>
            <person name="Zielenkiewicz U."/>
            <person name="Pilsyk S."/>
            <person name="Malc E."/>
            <person name="Mieczkowski P."/>
            <person name="Kruszewska J.S."/>
            <person name="Biernat P."/>
            <person name="Pawlowska J."/>
        </authorList>
    </citation>
    <scope>NUCLEOTIDE SEQUENCE [LARGE SCALE GENOMIC DNA]</scope>
    <source>
        <strain evidence="10 11">CBS 142.35</strain>
    </source>
</reference>
<comment type="similarity">
    <text evidence="2 9">Belongs to the SPCS3 family.</text>
</comment>
<keyword evidence="3" id="KW-0812">Transmembrane</keyword>
<dbReference type="GO" id="GO:0005787">
    <property type="term" value="C:signal peptidase complex"/>
    <property type="evidence" value="ECO:0007669"/>
    <property type="project" value="UniProtKB-UniRule"/>
</dbReference>
<evidence type="ECO:0000313" key="10">
    <source>
        <dbReference type="EMBL" id="KAG2220024.1"/>
    </source>
</evidence>
<accession>A0A8H7RZS6</accession>
<dbReference type="GO" id="GO:0045047">
    <property type="term" value="P:protein targeting to ER"/>
    <property type="evidence" value="ECO:0007669"/>
    <property type="project" value="TreeGrafter"/>
</dbReference>
<keyword evidence="5" id="KW-0735">Signal-anchor</keyword>
<evidence type="ECO:0000256" key="8">
    <source>
        <dbReference type="ARBA" id="ARBA00045670"/>
    </source>
</evidence>
<keyword evidence="4 9" id="KW-0256">Endoplasmic reticulum</keyword>
<evidence type="ECO:0000256" key="7">
    <source>
        <dbReference type="ARBA" id="ARBA00023136"/>
    </source>
</evidence>
<proteinExistence type="inferred from homology"/>